<evidence type="ECO:0000313" key="2">
    <source>
        <dbReference type="EMBL" id="CAB1434636.1"/>
    </source>
</evidence>
<sequence>MIFTLLLSLRAARPQRSSDRSASAPQELTHKGCGDASMRKRRSQATSLRHVERESGNHNKGKLSSPGGVWGGTSAKVKQQEKRDRALKMCSIPQDDHAALEMNGPFVCAWDPCASGRTHGW</sequence>
<keyword evidence="3" id="KW-1185">Reference proteome</keyword>
<accession>A0A9N7YRZ5</accession>
<proteinExistence type="predicted"/>
<gene>
    <name evidence="2" type="ORF">PLEPLA_LOCUS22685</name>
</gene>
<dbReference type="EMBL" id="CADEAL010001680">
    <property type="protein sequence ID" value="CAB1434636.1"/>
    <property type="molecule type" value="Genomic_DNA"/>
</dbReference>
<dbReference type="AlphaFoldDB" id="A0A9N7YRZ5"/>
<evidence type="ECO:0000256" key="1">
    <source>
        <dbReference type="SAM" id="MobiDB-lite"/>
    </source>
</evidence>
<evidence type="ECO:0000313" key="3">
    <source>
        <dbReference type="Proteomes" id="UP001153269"/>
    </source>
</evidence>
<feature type="region of interest" description="Disordered" evidence="1">
    <location>
        <begin position="11"/>
        <end position="82"/>
    </location>
</feature>
<protein>
    <submittedName>
        <fullName evidence="2">Uncharacterized protein</fullName>
    </submittedName>
</protein>
<name>A0A9N7YRZ5_PLEPL</name>
<dbReference type="Proteomes" id="UP001153269">
    <property type="component" value="Unassembled WGS sequence"/>
</dbReference>
<comment type="caution">
    <text evidence="2">The sequence shown here is derived from an EMBL/GenBank/DDBJ whole genome shotgun (WGS) entry which is preliminary data.</text>
</comment>
<organism evidence="2 3">
    <name type="scientific">Pleuronectes platessa</name>
    <name type="common">European plaice</name>
    <dbReference type="NCBI Taxonomy" id="8262"/>
    <lineage>
        <taxon>Eukaryota</taxon>
        <taxon>Metazoa</taxon>
        <taxon>Chordata</taxon>
        <taxon>Craniata</taxon>
        <taxon>Vertebrata</taxon>
        <taxon>Euteleostomi</taxon>
        <taxon>Actinopterygii</taxon>
        <taxon>Neopterygii</taxon>
        <taxon>Teleostei</taxon>
        <taxon>Neoteleostei</taxon>
        <taxon>Acanthomorphata</taxon>
        <taxon>Carangaria</taxon>
        <taxon>Pleuronectiformes</taxon>
        <taxon>Pleuronectoidei</taxon>
        <taxon>Pleuronectidae</taxon>
        <taxon>Pleuronectes</taxon>
    </lineage>
</organism>
<reference evidence="2" key="1">
    <citation type="submission" date="2020-03" db="EMBL/GenBank/DDBJ databases">
        <authorList>
            <person name="Weist P."/>
        </authorList>
    </citation>
    <scope>NUCLEOTIDE SEQUENCE</scope>
</reference>